<name>A0ABR1QL71_9PEZI</name>
<evidence type="ECO:0000313" key="1">
    <source>
        <dbReference type="EMBL" id="KAK7957329.1"/>
    </source>
</evidence>
<evidence type="ECO:0000313" key="2">
    <source>
        <dbReference type="Proteomes" id="UP001391051"/>
    </source>
</evidence>
<dbReference type="Proteomes" id="UP001391051">
    <property type="component" value="Unassembled WGS sequence"/>
</dbReference>
<comment type="caution">
    <text evidence="1">The sequence shown here is derived from an EMBL/GenBank/DDBJ whole genome shotgun (WGS) entry which is preliminary data.</text>
</comment>
<proteinExistence type="predicted"/>
<sequence>MSWKLLPAELRWQIASHFELPRLELGSRLPSPEFLDKQAVLWSLCLACRSAAVEARVLLYRTIIIFVDDEEVAHIMSSSSRLANATLEQMERLCAHTYRGV</sequence>
<keyword evidence="2" id="KW-1185">Reference proteome</keyword>
<dbReference type="RefSeq" id="XP_066702635.1">
    <property type="nucleotide sequence ID" value="XM_066842773.1"/>
</dbReference>
<dbReference type="EMBL" id="JAQQWE010000004">
    <property type="protein sequence ID" value="KAK7957329.1"/>
    <property type="molecule type" value="Genomic_DNA"/>
</dbReference>
<reference evidence="1 2" key="1">
    <citation type="submission" date="2023-01" db="EMBL/GenBank/DDBJ databases">
        <title>Analysis of 21 Apiospora genomes using comparative genomics revels a genus with tremendous synthesis potential of carbohydrate active enzymes and secondary metabolites.</title>
        <authorList>
            <person name="Sorensen T."/>
        </authorList>
    </citation>
    <scope>NUCLEOTIDE SEQUENCE [LARGE SCALE GENOMIC DNA]</scope>
    <source>
        <strain evidence="1 2">CBS 24483</strain>
    </source>
</reference>
<organism evidence="1 2">
    <name type="scientific">Apiospora aurea</name>
    <dbReference type="NCBI Taxonomy" id="335848"/>
    <lineage>
        <taxon>Eukaryota</taxon>
        <taxon>Fungi</taxon>
        <taxon>Dikarya</taxon>
        <taxon>Ascomycota</taxon>
        <taxon>Pezizomycotina</taxon>
        <taxon>Sordariomycetes</taxon>
        <taxon>Xylariomycetidae</taxon>
        <taxon>Amphisphaeriales</taxon>
        <taxon>Apiosporaceae</taxon>
        <taxon>Apiospora</taxon>
    </lineage>
</organism>
<accession>A0ABR1QL71</accession>
<gene>
    <name evidence="1" type="ORF">PG986_006551</name>
</gene>
<protein>
    <submittedName>
        <fullName evidence="1">Uncharacterized protein</fullName>
    </submittedName>
</protein>
<dbReference type="GeneID" id="92075835"/>